<keyword evidence="4 5" id="KW-0472">Membrane</keyword>
<evidence type="ECO:0000313" key="7">
    <source>
        <dbReference type="EMBL" id="VEL13375.1"/>
    </source>
</evidence>
<dbReference type="Pfam" id="PF00153">
    <property type="entry name" value="Mito_carr"/>
    <property type="match status" value="1"/>
</dbReference>
<accession>A0A448WJQ1</accession>
<dbReference type="AlphaFoldDB" id="A0A448WJQ1"/>
<reference evidence="7" key="1">
    <citation type="submission" date="2018-11" db="EMBL/GenBank/DDBJ databases">
        <authorList>
            <consortium name="Pathogen Informatics"/>
        </authorList>
    </citation>
    <scope>NUCLEOTIDE SEQUENCE</scope>
</reference>
<gene>
    <name evidence="7" type="ORF">PXEA_LOCUS6815</name>
</gene>
<keyword evidence="6" id="KW-0813">Transport</keyword>
<protein>
    <recommendedName>
        <fullName evidence="9">Mitochondrial carrier protein</fullName>
    </recommendedName>
</protein>
<evidence type="ECO:0000256" key="4">
    <source>
        <dbReference type="ARBA" id="ARBA00023136"/>
    </source>
</evidence>
<keyword evidence="3 5" id="KW-0812">Transmembrane</keyword>
<evidence type="ECO:0000313" key="8">
    <source>
        <dbReference type="Proteomes" id="UP000784294"/>
    </source>
</evidence>
<sequence length="71" mass="7576">MSFLNAITFAAYKTTVNMFDASEHTPLATACSGAVAGVVQLVPSVPIEVIKIHQQAEAANKSSARFPYSYI</sequence>
<dbReference type="EMBL" id="CAAALY010017591">
    <property type="protein sequence ID" value="VEL13375.1"/>
    <property type="molecule type" value="Genomic_DNA"/>
</dbReference>
<organism evidence="7 8">
    <name type="scientific">Protopolystoma xenopodis</name>
    <dbReference type="NCBI Taxonomy" id="117903"/>
    <lineage>
        <taxon>Eukaryota</taxon>
        <taxon>Metazoa</taxon>
        <taxon>Spiralia</taxon>
        <taxon>Lophotrochozoa</taxon>
        <taxon>Platyhelminthes</taxon>
        <taxon>Monogenea</taxon>
        <taxon>Polyopisthocotylea</taxon>
        <taxon>Polystomatidea</taxon>
        <taxon>Polystomatidae</taxon>
        <taxon>Protopolystoma</taxon>
    </lineage>
</organism>
<dbReference type="InterPro" id="IPR023395">
    <property type="entry name" value="MCP_dom_sf"/>
</dbReference>
<dbReference type="Proteomes" id="UP000784294">
    <property type="component" value="Unassembled WGS sequence"/>
</dbReference>
<dbReference type="GO" id="GO:0016020">
    <property type="term" value="C:membrane"/>
    <property type="evidence" value="ECO:0007669"/>
    <property type="project" value="UniProtKB-SubCell"/>
</dbReference>
<dbReference type="PROSITE" id="PS50920">
    <property type="entry name" value="SOLCAR"/>
    <property type="match status" value="1"/>
</dbReference>
<keyword evidence="8" id="KW-1185">Reference proteome</keyword>
<proteinExistence type="inferred from homology"/>
<evidence type="ECO:0000256" key="3">
    <source>
        <dbReference type="ARBA" id="ARBA00022692"/>
    </source>
</evidence>
<evidence type="ECO:0000256" key="6">
    <source>
        <dbReference type="RuleBase" id="RU000488"/>
    </source>
</evidence>
<comment type="subcellular location">
    <subcellularLocation>
        <location evidence="1">Membrane</location>
        <topology evidence="1">Multi-pass membrane protein</topology>
    </subcellularLocation>
</comment>
<comment type="similarity">
    <text evidence="2 6">Belongs to the mitochondrial carrier (TC 2.A.29) family.</text>
</comment>
<dbReference type="Gene3D" id="1.50.40.10">
    <property type="entry name" value="Mitochondrial carrier domain"/>
    <property type="match status" value="1"/>
</dbReference>
<evidence type="ECO:0000256" key="2">
    <source>
        <dbReference type="ARBA" id="ARBA00006375"/>
    </source>
</evidence>
<name>A0A448WJQ1_9PLAT</name>
<evidence type="ECO:0000256" key="1">
    <source>
        <dbReference type="ARBA" id="ARBA00004141"/>
    </source>
</evidence>
<evidence type="ECO:0008006" key="9">
    <source>
        <dbReference type="Google" id="ProtNLM"/>
    </source>
</evidence>
<evidence type="ECO:0000256" key="5">
    <source>
        <dbReference type="PROSITE-ProRule" id="PRU00282"/>
    </source>
</evidence>
<comment type="caution">
    <text evidence="7">The sequence shown here is derived from an EMBL/GenBank/DDBJ whole genome shotgun (WGS) entry which is preliminary data.</text>
</comment>
<feature type="repeat" description="Solcar" evidence="5">
    <location>
        <begin position="24"/>
        <end position="71"/>
    </location>
</feature>
<dbReference type="InterPro" id="IPR018108">
    <property type="entry name" value="MCP_transmembrane"/>
</dbReference>
<dbReference type="OrthoDB" id="193856at2759"/>
<dbReference type="SUPFAM" id="SSF103506">
    <property type="entry name" value="Mitochondrial carrier"/>
    <property type="match status" value="1"/>
</dbReference>